<organism evidence="3 4">
    <name type="scientific">Geomobilimonas luticola</name>
    <dbReference type="NCBI Taxonomy" id="1114878"/>
    <lineage>
        <taxon>Bacteria</taxon>
        <taxon>Pseudomonadati</taxon>
        <taxon>Thermodesulfobacteriota</taxon>
        <taxon>Desulfuromonadia</taxon>
        <taxon>Geobacterales</taxon>
        <taxon>Geobacteraceae</taxon>
        <taxon>Geomobilimonas</taxon>
    </lineage>
</organism>
<dbReference type="InterPro" id="IPR025060">
    <property type="entry name" value="DUF3999"/>
</dbReference>
<feature type="chain" id="PRO_5047095672" evidence="2">
    <location>
        <begin position="21"/>
        <end position="459"/>
    </location>
</feature>
<dbReference type="Pfam" id="PF13163">
    <property type="entry name" value="DUF3999"/>
    <property type="match status" value="1"/>
</dbReference>
<dbReference type="EMBL" id="JAHCVK010000001">
    <property type="protein sequence ID" value="MBT0652081.1"/>
    <property type="molecule type" value="Genomic_DNA"/>
</dbReference>
<keyword evidence="4" id="KW-1185">Reference proteome</keyword>
<dbReference type="RefSeq" id="WP_214174046.1">
    <property type="nucleotide sequence ID" value="NZ_JAHCVK010000001.1"/>
</dbReference>
<protein>
    <submittedName>
        <fullName evidence="3">DUF3999 family protein</fullName>
    </submittedName>
</protein>
<keyword evidence="1" id="KW-0472">Membrane</keyword>
<reference evidence="3 4" key="1">
    <citation type="submission" date="2021-05" db="EMBL/GenBank/DDBJ databases">
        <title>The draft genome of Geobacter luticola JCM 17780.</title>
        <authorList>
            <person name="Xu Z."/>
            <person name="Masuda Y."/>
            <person name="Itoh H."/>
            <person name="Senoo K."/>
        </authorList>
    </citation>
    <scope>NUCLEOTIDE SEQUENCE [LARGE SCALE GENOMIC DNA]</scope>
    <source>
        <strain evidence="3 4">JCM 17780</strain>
    </source>
</reference>
<evidence type="ECO:0000313" key="4">
    <source>
        <dbReference type="Proteomes" id="UP000756860"/>
    </source>
</evidence>
<gene>
    <name evidence="3" type="ORF">KI810_03370</name>
</gene>
<dbReference type="Proteomes" id="UP000756860">
    <property type="component" value="Unassembled WGS sequence"/>
</dbReference>
<accession>A0ABS5SBU8</accession>
<keyword evidence="2" id="KW-0732">Signal</keyword>
<sequence length="459" mass="50397">MKRLVLGSILFLATATTVLADSPAPRDFAWGQSLITTENEALHELSLPVDVYLWSRQPGLADIRVFNNNGELVPAILLPALAPPPVPVITRPLRLFPVKAASIGNAGGMALHARTDRNGTIITLNTSQATAGEKPPAVYIVDASSLEQQVAGMEFEWETPSRNYLGMVTVAASDDLQNWKTLAIAPVASLRQKGDVLEQRTVEFTPIRSKYFRLTLTPQQEAPRLDGAAVRLSTATAEPNRQWRPLATVPGRERAGDYHFDTGGQLPVDRLRVRFPETNTLVRACIYSRPNDKSPWAFRQSALLYQLNQGGGELASPPTSFTACADRYWLVRVEQDGGGIGTGRPQVEIGWIPHRLVFVARGPAPFLLAYGSGRDGLSPLGDDALQTGLRKDQRERLMPAPASVGPRQELGGKEALRTRIPPTTWKKLFLWGILTLGVALLAGMAWRLRREMGREDRPQ</sequence>
<dbReference type="Gene3D" id="2.60.120.260">
    <property type="entry name" value="Galactose-binding domain-like"/>
    <property type="match status" value="1"/>
</dbReference>
<feature type="signal peptide" evidence="2">
    <location>
        <begin position="1"/>
        <end position="20"/>
    </location>
</feature>
<keyword evidence="1" id="KW-1133">Transmembrane helix</keyword>
<evidence type="ECO:0000256" key="2">
    <source>
        <dbReference type="SAM" id="SignalP"/>
    </source>
</evidence>
<evidence type="ECO:0000256" key="1">
    <source>
        <dbReference type="SAM" id="Phobius"/>
    </source>
</evidence>
<name>A0ABS5SBU8_9BACT</name>
<evidence type="ECO:0000313" key="3">
    <source>
        <dbReference type="EMBL" id="MBT0652081.1"/>
    </source>
</evidence>
<keyword evidence="1" id="KW-0812">Transmembrane</keyword>
<proteinExistence type="predicted"/>
<feature type="transmembrane region" description="Helical" evidence="1">
    <location>
        <begin position="428"/>
        <end position="448"/>
    </location>
</feature>
<comment type="caution">
    <text evidence="3">The sequence shown here is derived from an EMBL/GenBank/DDBJ whole genome shotgun (WGS) entry which is preliminary data.</text>
</comment>